<gene>
    <name evidence="1" type="ORF">OPT61_g1535</name>
</gene>
<sequence>MPIIHQVELWNKVLMPTALKAISKFVDGFAEHGEREFENDLAMMLQAHKSFALEVGVLVCFCHAKIIHAFILLELSDTTLAEFMDADICAYLEARAAPDQAA</sequence>
<keyword evidence="2" id="KW-1185">Reference proteome</keyword>
<dbReference type="Proteomes" id="UP001153331">
    <property type="component" value="Unassembled WGS sequence"/>
</dbReference>
<reference evidence="1" key="1">
    <citation type="submission" date="2022-11" db="EMBL/GenBank/DDBJ databases">
        <title>Genome Sequence of Boeremia exigua.</title>
        <authorList>
            <person name="Buettner E."/>
        </authorList>
    </citation>
    <scope>NUCLEOTIDE SEQUENCE</scope>
    <source>
        <strain evidence="1">CU02</strain>
    </source>
</reference>
<dbReference type="EMBL" id="JAPHNI010000062">
    <property type="protein sequence ID" value="KAJ8117201.1"/>
    <property type="molecule type" value="Genomic_DNA"/>
</dbReference>
<evidence type="ECO:0000313" key="2">
    <source>
        <dbReference type="Proteomes" id="UP001153331"/>
    </source>
</evidence>
<proteinExistence type="predicted"/>
<accession>A0ACC2IPQ3</accession>
<protein>
    <submittedName>
        <fullName evidence="1">Uncharacterized protein</fullName>
    </submittedName>
</protein>
<organism evidence="1 2">
    <name type="scientific">Boeremia exigua</name>
    <dbReference type="NCBI Taxonomy" id="749465"/>
    <lineage>
        <taxon>Eukaryota</taxon>
        <taxon>Fungi</taxon>
        <taxon>Dikarya</taxon>
        <taxon>Ascomycota</taxon>
        <taxon>Pezizomycotina</taxon>
        <taxon>Dothideomycetes</taxon>
        <taxon>Pleosporomycetidae</taxon>
        <taxon>Pleosporales</taxon>
        <taxon>Pleosporineae</taxon>
        <taxon>Didymellaceae</taxon>
        <taxon>Boeremia</taxon>
    </lineage>
</organism>
<evidence type="ECO:0000313" key="1">
    <source>
        <dbReference type="EMBL" id="KAJ8117201.1"/>
    </source>
</evidence>
<comment type="caution">
    <text evidence="1">The sequence shown here is derived from an EMBL/GenBank/DDBJ whole genome shotgun (WGS) entry which is preliminary data.</text>
</comment>
<name>A0ACC2IPQ3_9PLEO</name>